<evidence type="ECO:0000256" key="1">
    <source>
        <dbReference type="SAM" id="MobiDB-lite"/>
    </source>
</evidence>
<dbReference type="OrthoDB" id="9798495at2"/>
<feature type="compositionally biased region" description="Basic and acidic residues" evidence="1">
    <location>
        <begin position="122"/>
        <end position="131"/>
    </location>
</feature>
<keyword evidence="3" id="KW-0282">Flagellum</keyword>
<evidence type="ECO:0000313" key="5">
    <source>
        <dbReference type="Proteomes" id="UP000285844"/>
    </source>
</evidence>
<reference evidence="2 4" key="1">
    <citation type="submission" date="2015-09" db="EMBL/GenBank/DDBJ databases">
        <authorList>
            <consortium name="Pathogen Informatics"/>
        </authorList>
    </citation>
    <scope>NUCLEOTIDE SEQUENCE [LARGE SCALE GENOMIC DNA]</scope>
    <source>
        <strain evidence="2 4">2789STDY5834875</strain>
    </source>
</reference>
<keyword evidence="3" id="KW-0966">Cell projection</keyword>
<sequence>MTTNYLQMMIDSLKKKKGILIRIIELNEEQNQILSEETLNGDAFDDNMKAKGSCIDELDLLDEGFQSLYDRIKEELAGNKTKYSSEIAAMKQLIKEVTELGAKIEVQEAHNKVKVEAMFRRERQEHREAKRSASMAKSYYQNMSKLSNEPQFMDTKQ</sequence>
<evidence type="ECO:0000313" key="2">
    <source>
        <dbReference type="EMBL" id="CUQ78671.1"/>
    </source>
</evidence>
<dbReference type="EMBL" id="QSHM01000002">
    <property type="protein sequence ID" value="RHC14784.1"/>
    <property type="molecule type" value="Genomic_DNA"/>
</dbReference>
<name>A0A174Z3Y9_9FIRM</name>
<keyword evidence="3" id="KW-0969">Cilium</keyword>
<evidence type="ECO:0000313" key="3">
    <source>
        <dbReference type="EMBL" id="RHC14784.1"/>
    </source>
</evidence>
<feature type="region of interest" description="Disordered" evidence="1">
    <location>
        <begin position="122"/>
        <end position="157"/>
    </location>
</feature>
<evidence type="ECO:0000313" key="4">
    <source>
        <dbReference type="Proteomes" id="UP000095621"/>
    </source>
</evidence>
<gene>
    <name evidence="3" type="ORF">DW858_02915</name>
    <name evidence="2" type="ORF">ERS852490_02320</name>
</gene>
<dbReference type="EMBL" id="CZBU01000005">
    <property type="protein sequence ID" value="CUQ78671.1"/>
    <property type="molecule type" value="Genomic_DNA"/>
</dbReference>
<dbReference type="RefSeq" id="WP_055216155.1">
    <property type="nucleotide sequence ID" value="NZ_CZBU01000005.1"/>
</dbReference>
<protein>
    <submittedName>
        <fullName evidence="3">Flagellar protein FliT</fullName>
    </submittedName>
</protein>
<accession>A0A174Z3Y9</accession>
<dbReference type="Proteomes" id="UP000285844">
    <property type="component" value="Unassembled WGS sequence"/>
</dbReference>
<dbReference type="AlphaFoldDB" id="A0A174Z3Y9"/>
<dbReference type="Proteomes" id="UP000095621">
    <property type="component" value="Unassembled WGS sequence"/>
</dbReference>
<organism evidence="2 4">
    <name type="scientific">Lachnospira eligens</name>
    <dbReference type="NCBI Taxonomy" id="39485"/>
    <lineage>
        <taxon>Bacteria</taxon>
        <taxon>Bacillati</taxon>
        <taxon>Bacillota</taxon>
        <taxon>Clostridia</taxon>
        <taxon>Lachnospirales</taxon>
        <taxon>Lachnospiraceae</taxon>
        <taxon>Lachnospira</taxon>
    </lineage>
</organism>
<reference evidence="3 5" key="2">
    <citation type="submission" date="2018-08" db="EMBL/GenBank/DDBJ databases">
        <title>A genome reference for cultivated species of the human gut microbiota.</title>
        <authorList>
            <person name="Zou Y."/>
            <person name="Xue W."/>
            <person name="Luo G."/>
        </authorList>
    </citation>
    <scope>NUCLEOTIDE SEQUENCE [LARGE SCALE GENOMIC DNA]</scope>
    <source>
        <strain evidence="3 5">AM37-3BH</strain>
    </source>
</reference>
<proteinExistence type="predicted"/>
<feature type="compositionally biased region" description="Polar residues" evidence="1">
    <location>
        <begin position="139"/>
        <end position="150"/>
    </location>
</feature>